<comment type="caution">
    <text evidence="1">The sequence shown here is derived from an EMBL/GenBank/DDBJ whole genome shotgun (WGS) entry which is preliminary data.</text>
</comment>
<organism evidence="1 2">
    <name type="scientific">Acinetobacter junii CIP 107470 = MTCC 11364</name>
    <dbReference type="NCBI Taxonomy" id="1217666"/>
    <lineage>
        <taxon>Bacteria</taxon>
        <taxon>Pseudomonadati</taxon>
        <taxon>Pseudomonadota</taxon>
        <taxon>Gammaproteobacteria</taxon>
        <taxon>Moraxellales</taxon>
        <taxon>Moraxellaceae</taxon>
        <taxon>Acinetobacter</taxon>
    </lineage>
</organism>
<sequence>MSESVLILINCGVLVMLKTALYVRLEAKPGKEDEVEAFLKGGLPIVMEEPATVAWFGLRLGPTTFGIFDAFPDEAGRQAHLSGKVAAALMAQAEELFSEPPSIEKVDVLASKLPA</sequence>
<proteinExistence type="predicted"/>
<reference evidence="1 2" key="1">
    <citation type="submission" date="2013-05" db="EMBL/GenBank/DDBJ databases">
        <title>Genome assembly of Acinetobacter junii MTCC 11364.</title>
        <authorList>
            <person name="Khatri I."/>
            <person name="Singh N.K."/>
            <person name="Subramanian S."/>
            <person name="Mayilraj S."/>
        </authorList>
    </citation>
    <scope>NUCLEOTIDE SEQUENCE [LARGE SCALE GENOMIC DNA]</scope>
    <source>
        <strain evidence="1 2">MTCC 11364</strain>
    </source>
</reference>
<dbReference type="AlphaFoldDB" id="S7WW15"/>
<evidence type="ECO:0000313" key="1">
    <source>
        <dbReference type="EMBL" id="EPR87406.1"/>
    </source>
</evidence>
<dbReference type="SUPFAM" id="SSF54909">
    <property type="entry name" value="Dimeric alpha+beta barrel"/>
    <property type="match status" value="1"/>
</dbReference>
<gene>
    <name evidence="1" type="ORF">L292_0385</name>
</gene>
<evidence type="ECO:0008006" key="3">
    <source>
        <dbReference type="Google" id="ProtNLM"/>
    </source>
</evidence>
<protein>
    <recommendedName>
        <fullName evidence="3">ABM domain-containing protein</fullName>
    </recommendedName>
</protein>
<dbReference type="PATRIC" id="fig|1330047.3.peg.155"/>
<evidence type="ECO:0000313" key="2">
    <source>
        <dbReference type="Proteomes" id="UP000018420"/>
    </source>
</evidence>
<dbReference type="Gene3D" id="3.30.70.100">
    <property type="match status" value="1"/>
</dbReference>
<accession>S7WW15</accession>
<dbReference type="Proteomes" id="UP000018420">
    <property type="component" value="Unassembled WGS sequence"/>
</dbReference>
<dbReference type="EMBL" id="ASYZ01000012">
    <property type="protein sequence ID" value="EPR87406.1"/>
    <property type="molecule type" value="Genomic_DNA"/>
</dbReference>
<dbReference type="InterPro" id="IPR011008">
    <property type="entry name" value="Dimeric_a/b-barrel"/>
</dbReference>
<name>S7WW15_ACIJU</name>
<dbReference type="eggNOG" id="COG1359">
    <property type="taxonomic scope" value="Bacteria"/>
</dbReference>